<reference evidence="2" key="1">
    <citation type="submission" date="2022-11" db="EMBL/GenBank/DDBJ databases">
        <authorList>
            <person name="Petersen C."/>
        </authorList>
    </citation>
    <scope>NUCLEOTIDE SEQUENCE</scope>
    <source>
        <strain evidence="2">IBT 20477</strain>
    </source>
</reference>
<evidence type="ECO:0000313" key="2">
    <source>
        <dbReference type="EMBL" id="KAJ5196783.1"/>
    </source>
</evidence>
<dbReference type="Proteomes" id="UP001150942">
    <property type="component" value="Unassembled WGS sequence"/>
</dbReference>
<feature type="compositionally biased region" description="Acidic residues" evidence="1">
    <location>
        <begin position="235"/>
        <end position="246"/>
    </location>
</feature>
<feature type="region of interest" description="Disordered" evidence="1">
    <location>
        <begin position="215"/>
        <end position="310"/>
    </location>
</feature>
<evidence type="ECO:0000256" key="1">
    <source>
        <dbReference type="SAM" id="MobiDB-lite"/>
    </source>
</evidence>
<feature type="compositionally biased region" description="Basic and acidic residues" evidence="1">
    <location>
        <begin position="391"/>
        <end position="400"/>
    </location>
</feature>
<name>A0A9W9JH09_9EURO</name>
<feature type="compositionally biased region" description="Basic and acidic residues" evidence="1">
    <location>
        <begin position="420"/>
        <end position="433"/>
    </location>
</feature>
<proteinExistence type="predicted"/>
<protein>
    <submittedName>
        <fullName evidence="2">Uncharacterized protein</fullName>
    </submittedName>
</protein>
<gene>
    <name evidence="2" type="ORF">N7449_007262</name>
</gene>
<feature type="compositionally biased region" description="Basic and acidic residues" evidence="1">
    <location>
        <begin position="270"/>
        <end position="280"/>
    </location>
</feature>
<evidence type="ECO:0000313" key="3">
    <source>
        <dbReference type="Proteomes" id="UP001150942"/>
    </source>
</evidence>
<organism evidence="2 3">
    <name type="scientific">Penicillium cf. viridicatum</name>
    <dbReference type="NCBI Taxonomy" id="2972119"/>
    <lineage>
        <taxon>Eukaryota</taxon>
        <taxon>Fungi</taxon>
        <taxon>Dikarya</taxon>
        <taxon>Ascomycota</taxon>
        <taxon>Pezizomycotina</taxon>
        <taxon>Eurotiomycetes</taxon>
        <taxon>Eurotiomycetidae</taxon>
        <taxon>Eurotiales</taxon>
        <taxon>Aspergillaceae</taxon>
        <taxon>Penicillium</taxon>
    </lineage>
</organism>
<comment type="caution">
    <text evidence="2">The sequence shown here is derived from an EMBL/GenBank/DDBJ whole genome shotgun (WGS) entry which is preliminary data.</text>
</comment>
<reference evidence="2" key="2">
    <citation type="journal article" date="2023" name="IMA Fungus">
        <title>Comparative genomic study of the Penicillium genus elucidates a diverse pangenome and 15 lateral gene transfer events.</title>
        <authorList>
            <person name="Petersen C."/>
            <person name="Sorensen T."/>
            <person name="Nielsen M.R."/>
            <person name="Sondergaard T.E."/>
            <person name="Sorensen J.L."/>
            <person name="Fitzpatrick D.A."/>
            <person name="Frisvad J.C."/>
            <person name="Nielsen K.L."/>
        </authorList>
    </citation>
    <scope>NUCLEOTIDE SEQUENCE</scope>
    <source>
        <strain evidence="2">IBT 20477</strain>
    </source>
</reference>
<feature type="region of interest" description="Disordered" evidence="1">
    <location>
        <begin position="332"/>
        <end position="433"/>
    </location>
</feature>
<feature type="compositionally biased region" description="Low complexity" evidence="1">
    <location>
        <begin position="284"/>
        <end position="298"/>
    </location>
</feature>
<keyword evidence="3" id="KW-1185">Reference proteome</keyword>
<feature type="compositionally biased region" description="Basic and acidic residues" evidence="1">
    <location>
        <begin position="247"/>
        <end position="258"/>
    </location>
</feature>
<accession>A0A9W9JH09</accession>
<dbReference type="OrthoDB" id="4342350at2759"/>
<dbReference type="EMBL" id="JAPQKQ010000005">
    <property type="protein sequence ID" value="KAJ5196783.1"/>
    <property type="molecule type" value="Genomic_DNA"/>
</dbReference>
<dbReference type="AlphaFoldDB" id="A0A9W9JH09"/>
<feature type="compositionally biased region" description="Basic and acidic residues" evidence="1">
    <location>
        <begin position="371"/>
        <end position="383"/>
    </location>
</feature>
<sequence length="552" mass="61935">MGSSKYFISWGSERKVLIGRFEPFRSYRHDLVRSYREVLKTAQTFTQHFSKHPLKSYDMERSLSKNMGCDPSAWNKDANSTSICWLDIVRHGDFQKQLDGCYYCFIQGRALEFNHELHDRVEFCRSHAVQISNSGPSCADVEREAEITLDILTDISDELKDLSRCPYSPLPNKLDASTNLTETDTKSLAKLKQAVKIRHSELQSLLDPITIESSGAEATSDDDSEEGSNNSSGDSSEDDKIDDENEDKVPEDKVPEDKVPEDEDMGNMVSEEKGTPDDSCKNVSSQQSNSNSDNGDNSAPAGDRVVPLNPLPLRISSSTSLAGEGENVISTSHISLPDDTEKAVSVNPVPSRDLSPIYLPTESETIPMDHMSPKKGPEPDMDMHLSLPKSPLHDGHKTPLESENPPPRASKRRRFIIPSDKQKKLQKTDHNSTHQERLIAAAWMKANSNKNWNQVTFARKYRIKFGHRFGHTRSYATLKRWMDNEEYSQVDSHIVVLKVPTMRHHEPLSNGNSAEQAMDLSNGNTYVPSLLPRGRLANPQNWGDGHNMAFQG</sequence>